<dbReference type="EMBL" id="CM035417">
    <property type="protein sequence ID" value="KAH7422691.1"/>
    <property type="molecule type" value="Genomic_DNA"/>
</dbReference>
<dbReference type="EMBL" id="CM035417">
    <property type="protein sequence ID" value="KAH7422694.1"/>
    <property type="molecule type" value="Genomic_DNA"/>
</dbReference>
<feature type="transmembrane region" description="Helical" evidence="6">
    <location>
        <begin position="56"/>
        <end position="74"/>
    </location>
</feature>
<dbReference type="Pfam" id="PF04819">
    <property type="entry name" value="DUF716"/>
    <property type="match status" value="1"/>
</dbReference>
<feature type="transmembrane region" description="Helical" evidence="6">
    <location>
        <begin position="94"/>
        <end position="114"/>
    </location>
</feature>
<organism evidence="7 8">
    <name type="scientific">Ceratopteris richardii</name>
    <name type="common">Triangle waterfern</name>
    <dbReference type="NCBI Taxonomy" id="49495"/>
    <lineage>
        <taxon>Eukaryota</taxon>
        <taxon>Viridiplantae</taxon>
        <taxon>Streptophyta</taxon>
        <taxon>Embryophyta</taxon>
        <taxon>Tracheophyta</taxon>
        <taxon>Polypodiopsida</taxon>
        <taxon>Polypodiidae</taxon>
        <taxon>Polypodiales</taxon>
        <taxon>Pteridineae</taxon>
        <taxon>Pteridaceae</taxon>
        <taxon>Parkerioideae</taxon>
        <taxon>Ceratopteris</taxon>
    </lineage>
</organism>
<feature type="transmembrane region" description="Helical" evidence="6">
    <location>
        <begin position="126"/>
        <end position="150"/>
    </location>
</feature>
<dbReference type="OrthoDB" id="551896at2759"/>
<evidence type="ECO:0000256" key="3">
    <source>
        <dbReference type="ARBA" id="ARBA00022692"/>
    </source>
</evidence>
<evidence type="ECO:0000256" key="5">
    <source>
        <dbReference type="ARBA" id="ARBA00023136"/>
    </source>
</evidence>
<reference evidence="7" key="1">
    <citation type="submission" date="2021-08" db="EMBL/GenBank/DDBJ databases">
        <title>WGS assembly of Ceratopteris richardii.</title>
        <authorList>
            <person name="Marchant D.B."/>
            <person name="Chen G."/>
            <person name="Jenkins J."/>
            <person name="Shu S."/>
            <person name="Leebens-Mack J."/>
            <person name="Grimwood J."/>
            <person name="Schmutz J."/>
            <person name="Soltis P."/>
            <person name="Soltis D."/>
            <person name="Chen Z.-H."/>
        </authorList>
    </citation>
    <scope>NUCLEOTIDE SEQUENCE</scope>
    <source>
        <strain evidence="7">Whitten #5841</strain>
        <tissue evidence="7">Leaf</tissue>
    </source>
</reference>
<feature type="transmembrane region" description="Helical" evidence="6">
    <location>
        <begin position="6"/>
        <end position="30"/>
    </location>
</feature>
<dbReference type="InterPro" id="IPR006904">
    <property type="entry name" value="DUF716"/>
</dbReference>
<evidence type="ECO:0000256" key="4">
    <source>
        <dbReference type="ARBA" id="ARBA00022989"/>
    </source>
</evidence>
<sequence>MGGFMGHFLVGIGFVLIGLWQSMNIICSFARDPWNFKTRSWFAVNAFKGKLRYMELYAIMGGSLLFMASELFILREKHHPLDDDLTIPLKNLKYFEHSTMTLFLFLYALLARLLDAGDQDGGDEGGILPNGLAHLMGALAFSQELLLFHLHSTEHVGVEGHYHWLLQLVILVCVLCMLMELSWPRSFLVVFVRTLAITFQGVWLIQLGFLFVPFFAPKGCELTEGPHGRMVVCDSDDAIIRAKALATLQFSWYLAALVSSALLALAYVIRHYATARKYHTIDAVVEECGKQKKVHEQMLSSY</sequence>
<keyword evidence="8" id="KW-1185">Reference proteome</keyword>
<comment type="caution">
    <text evidence="7">The sequence shown here is derived from an EMBL/GenBank/DDBJ whole genome shotgun (WGS) entry which is preliminary data.</text>
</comment>
<name>A0A8T2TMR7_CERRI</name>
<evidence type="ECO:0000313" key="8">
    <source>
        <dbReference type="Proteomes" id="UP000825935"/>
    </source>
</evidence>
<feature type="transmembrane region" description="Helical" evidence="6">
    <location>
        <begin position="250"/>
        <end position="269"/>
    </location>
</feature>
<evidence type="ECO:0000256" key="6">
    <source>
        <dbReference type="SAM" id="Phobius"/>
    </source>
</evidence>
<proteinExistence type="inferred from homology"/>
<dbReference type="PANTHER" id="PTHR46285:SF3">
    <property type="entry name" value="PROTEINASE INHIBITOR I4, SERPIN (DUF716)"/>
    <property type="match status" value="1"/>
</dbReference>
<comment type="similarity">
    <text evidence="2">Belongs to the TMEM45 family.</text>
</comment>
<dbReference type="AlphaFoldDB" id="A0A8T2TMR7"/>
<evidence type="ECO:0000313" key="7">
    <source>
        <dbReference type="EMBL" id="KAH7422694.1"/>
    </source>
</evidence>
<dbReference type="PANTHER" id="PTHR46285">
    <property type="entry name" value="PROTEINASE INHIBITOR I4, SERPIN (DUF716)-RELATED"/>
    <property type="match status" value="1"/>
</dbReference>
<comment type="subcellular location">
    <subcellularLocation>
        <location evidence="1">Membrane</location>
        <topology evidence="1">Multi-pass membrane protein</topology>
    </subcellularLocation>
</comment>
<evidence type="ECO:0000256" key="2">
    <source>
        <dbReference type="ARBA" id="ARBA00006948"/>
    </source>
</evidence>
<keyword evidence="5 6" id="KW-0472">Membrane</keyword>
<dbReference type="GO" id="GO:0016020">
    <property type="term" value="C:membrane"/>
    <property type="evidence" value="ECO:0007669"/>
    <property type="project" value="UniProtKB-SubCell"/>
</dbReference>
<keyword evidence="3 6" id="KW-0812">Transmembrane</keyword>
<gene>
    <name evidence="7" type="ORF">KP509_12G020800</name>
</gene>
<feature type="transmembrane region" description="Helical" evidence="6">
    <location>
        <begin position="195"/>
        <end position="216"/>
    </location>
</feature>
<dbReference type="Proteomes" id="UP000825935">
    <property type="component" value="Chromosome 12"/>
</dbReference>
<feature type="transmembrane region" description="Helical" evidence="6">
    <location>
        <begin position="162"/>
        <end position="183"/>
    </location>
</feature>
<protein>
    <submittedName>
        <fullName evidence="7">Uncharacterized protein</fullName>
    </submittedName>
</protein>
<keyword evidence="4 6" id="KW-1133">Transmembrane helix</keyword>
<evidence type="ECO:0000256" key="1">
    <source>
        <dbReference type="ARBA" id="ARBA00004141"/>
    </source>
</evidence>
<dbReference type="OMA" id="CTIFIAM"/>
<accession>A0A8T2TMR7</accession>